<accession>A0A6G9CNY8</accession>
<name>A0A6G9CNY8_RHOER</name>
<evidence type="ECO:0000313" key="3">
    <source>
        <dbReference type="Proteomes" id="UP000502345"/>
    </source>
</evidence>
<proteinExistence type="predicted"/>
<dbReference type="Proteomes" id="UP000502345">
    <property type="component" value="Chromosome"/>
</dbReference>
<reference evidence="2 3" key="1">
    <citation type="submission" date="2020-03" db="EMBL/GenBank/DDBJ databases">
        <title>Screen low temperature-resistant strains for efficient degradation of petroleum hydrocarbons under the low temperature.</title>
        <authorList>
            <person name="Wang Y."/>
            <person name="Chen J."/>
        </authorList>
    </citation>
    <scope>NUCLEOTIDE SEQUENCE [LARGE SCALE GENOMIC DNA]</scope>
    <source>
        <strain evidence="2 3">KB1</strain>
    </source>
</reference>
<organism evidence="2 3">
    <name type="scientific">Rhodococcus erythropolis</name>
    <name type="common">Arthrobacter picolinophilus</name>
    <dbReference type="NCBI Taxonomy" id="1833"/>
    <lineage>
        <taxon>Bacteria</taxon>
        <taxon>Bacillati</taxon>
        <taxon>Actinomycetota</taxon>
        <taxon>Actinomycetes</taxon>
        <taxon>Mycobacteriales</taxon>
        <taxon>Nocardiaceae</taxon>
        <taxon>Rhodococcus</taxon>
        <taxon>Rhodococcus erythropolis group</taxon>
    </lineage>
</organism>
<evidence type="ECO:0000256" key="1">
    <source>
        <dbReference type="SAM" id="MobiDB-lite"/>
    </source>
</evidence>
<feature type="region of interest" description="Disordered" evidence="1">
    <location>
        <begin position="18"/>
        <end position="56"/>
    </location>
</feature>
<dbReference type="EMBL" id="CP050124">
    <property type="protein sequence ID" value="QIP38624.1"/>
    <property type="molecule type" value="Genomic_DNA"/>
</dbReference>
<gene>
    <name evidence="2" type="ORF">G9444_1380</name>
</gene>
<sequence length="109" mass="12735">MVDDKRRDELDPGFRTIFGSSLFKQDPDDEPMFQAPEKQEPTWAPEPESEPEPLTPVEEVRRMRVDLSQDEEILAKELAALGHSKYEIVKEIDRGRRRRKNHPLPRRAG</sequence>
<protein>
    <submittedName>
        <fullName evidence="2">Uncharacterized protein</fullName>
    </submittedName>
</protein>
<dbReference type="AlphaFoldDB" id="A0A6G9CNY8"/>
<evidence type="ECO:0000313" key="2">
    <source>
        <dbReference type="EMBL" id="QIP38624.1"/>
    </source>
</evidence>